<dbReference type="GeneID" id="59290030"/>
<dbReference type="EMBL" id="JACCJC010000038">
    <property type="protein sequence ID" value="KAF6233442.1"/>
    <property type="molecule type" value="Genomic_DNA"/>
</dbReference>
<dbReference type="AlphaFoldDB" id="A0A8H6FRN4"/>
<protein>
    <submittedName>
        <fullName evidence="2">Uncharacterized protein</fullName>
    </submittedName>
</protein>
<keyword evidence="3" id="KW-1185">Reference proteome</keyword>
<feature type="compositionally biased region" description="Gly residues" evidence="1">
    <location>
        <begin position="209"/>
        <end position="220"/>
    </location>
</feature>
<proteinExistence type="predicted"/>
<accession>A0A8H6FRN4</accession>
<dbReference type="RefSeq" id="XP_037162860.1">
    <property type="nucleotide sequence ID" value="XM_037310274.1"/>
</dbReference>
<comment type="caution">
    <text evidence="2">The sequence shown here is derived from an EMBL/GenBank/DDBJ whole genome shotgun (WGS) entry which is preliminary data.</text>
</comment>
<sequence>MVFTQAWTDRGFSRNDILKLLRAECGCDHSDCQLIQMLDNINLNQDRPVLPSGVQRQGQKWDLDAVDTVIDDLRRQLPTGRADQLMSVKTPDEITVLPDEHGLTQIRQNLENPAPRTAFDPARGQYRVMYPSNPADVPAIATKYAPNAMPAIPTALAPTNPTIPAPNPFVPGQFGRPPINAPNPALFCTDFGGAQGTYYGQNPPSSGPRNGGNGIGGGGRSSVDGNGQRPYWW</sequence>
<dbReference type="Proteomes" id="UP000578531">
    <property type="component" value="Unassembled WGS sequence"/>
</dbReference>
<dbReference type="OrthoDB" id="4400964at2759"/>
<evidence type="ECO:0000256" key="1">
    <source>
        <dbReference type="SAM" id="MobiDB-lite"/>
    </source>
</evidence>
<name>A0A8H6FRN4_9LECA</name>
<evidence type="ECO:0000313" key="2">
    <source>
        <dbReference type="EMBL" id="KAF6233442.1"/>
    </source>
</evidence>
<gene>
    <name evidence="2" type="ORF">HO173_008374</name>
</gene>
<evidence type="ECO:0000313" key="3">
    <source>
        <dbReference type="Proteomes" id="UP000578531"/>
    </source>
</evidence>
<reference evidence="2 3" key="1">
    <citation type="journal article" date="2020" name="Genomics">
        <title>Complete, high-quality genomes from long-read metagenomic sequencing of two wolf lichen thalli reveals enigmatic genome architecture.</title>
        <authorList>
            <person name="McKenzie S.K."/>
            <person name="Walston R.F."/>
            <person name="Allen J.L."/>
        </authorList>
    </citation>
    <scope>NUCLEOTIDE SEQUENCE [LARGE SCALE GENOMIC DNA]</scope>
    <source>
        <strain evidence="2">WasteWater2</strain>
    </source>
</reference>
<organism evidence="2 3">
    <name type="scientific">Letharia columbiana</name>
    <dbReference type="NCBI Taxonomy" id="112416"/>
    <lineage>
        <taxon>Eukaryota</taxon>
        <taxon>Fungi</taxon>
        <taxon>Dikarya</taxon>
        <taxon>Ascomycota</taxon>
        <taxon>Pezizomycotina</taxon>
        <taxon>Lecanoromycetes</taxon>
        <taxon>OSLEUM clade</taxon>
        <taxon>Lecanoromycetidae</taxon>
        <taxon>Lecanorales</taxon>
        <taxon>Lecanorineae</taxon>
        <taxon>Parmeliaceae</taxon>
        <taxon>Letharia</taxon>
    </lineage>
</organism>
<feature type="region of interest" description="Disordered" evidence="1">
    <location>
        <begin position="197"/>
        <end position="233"/>
    </location>
</feature>